<keyword evidence="1" id="KW-0812">Transmembrane</keyword>
<organism evidence="2">
    <name type="scientific">hydrocarbon metagenome</name>
    <dbReference type="NCBI Taxonomy" id="938273"/>
    <lineage>
        <taxon>unclassified sequences</taxon>
        <taxon>metagenomes</taxon>
        <taxon>ecological metagenomes</taxon>
    </lineage>
</organism>
<accession>A0A0W8G2D4</accession>
<name>A0A0W8G2D4_9ZZZZ</name>
<feature type="transmembrane region" description="Helical" evidence="1">
    <location>
        <begin position="53"/>
        <end position="70"/>
    </location>
</feature>
<evidence type="ECO:0000313" key="2">
    <source>
        <dbReference type="EMBL" id="KUG27134.1"/>
    </source>
</evidence>
<comment type="caution">
    <text evidence="2">The sequence shown here is derived from an EMBL/GenBank/DDBJ whole genome shotgun (WGS) entry which is preliminary data.</text>
</comment>
<protein>
    <submittedName>
        <fullName evidence="2">Uncharacterized protein</fullName>
    </submittedName>
</protein>
<keyword evidence="1" id="KW-1133">Transmembrane helix</keyword>
<feature type="transmembrane region" description="Helical" evidence="1">
    <location>
        <begin position="21"/>
        <end position="41"/>
    </location>
</feature>
<sequence length="86" mass="9766">MKESETLGRLLERAQAASGSFRRAMYLVLLALVVLNVFIVSHHPHFPGEEIPGFWAAFGLIFAVAMSFVLKKIIFPFIHRTEESYD</sequence>
<evidence type="ECO:0000256" key="1">
    <source>
        <dbReference type="SAM" id="Phobius"/>
    </source>
</evidence>
<reference evidence="2" key="1">
    <citation type="journal article" date="2015" name="Proc. Natl. Acad. Sci. U.S.A.">
        <title>Networks of energetic and metabolic interactions define dynamics in microbial communities.</title>
        <authorList>
            <person name="Embree M."/>
            <person name="Liu J.K."/>
            <person name="Al-Bassam M.M."/>
            <person name="Zengler K."/>
        </authorList>
    </citation>
    <scope>NUCLEOTIDE SEQUENCE</scope>
</reference>
<proteinExistence type="predicted"/>
<dbReference type="AlphaFoldDB" id="A0A0W8G2D4"/>
<dbReference type="EMBL" id="LNQE01000360">
    <property type="protein sequence ID" value="KUG27134.1"/>
    <property type="molecule type" value="Genomic_DNA"/>
</dbReference>
<keyword evidence="1" id="KW-0472">Membrane</keyword>
<gene>
    <name evidence="2" type="ORF">ASZ90_003029</name>
</gene>